<evidence type="ECO:0000256" key="1">
    <source>
        <dbReference type="SAM" id="MobiDB-lite"/>
    </source>
</evidence>
<sequence length="300" mass="32622">MSRALGCAQNADGSLTDAADIVWHNDPRIRSLIKPTASNASPGTAVVRRHVARPVHTSLRSAWLTRTMLSKVKGKVALANGAQILNTGEKHKAPAAAAHKAKVMHIESPVASDDETEAVSADDDGAEDAATEPADSDVEENVDYESLKSMADTDHVFLQRTAKLSRSLSEPTADLNTVFNHIKGHKNPRTGVLENGAICNVCVHTDHFAVYKKHCAEAKIDMHPRAIPADRSDTVEIVVAITKPPTFTVDGLRDFLGELLITADLVRPLTYSQCRNQRRELNFLVFVICDFGPFFKPGSI</sequence>
<proteinExistence type="predicted"/>
<name>A0AAD6Y4T4_9AGAR</name>
<feature type="compositionally biased region" description="Acidic residues" evidence="1">
    <location>
        <begin position="112"/>
        <end position="140"/>
    </location>
</feature>
<accession>A0AAD6Y4T4</accession>
<dbReference type="AlphaFoldDB" id="A0AAD6Y4T4"/>
<evidence type="ECO:0000313" key="2">
    <source>
        <dbReference type="EMBL" id="KAJ7196637.1"/>
    </source>
</evidence>
<evidence type="ECO:0000313" key="3">
    <source>
        <dbReference type="Proteomes" id="UP001219525"/>
    </source>
</evidence>
<feature type="region of interest" description="Disordered" evidence="1">
    <location>
        <begin position="109"/>
        <end position="140"/>
    </location>
</feature>
<gene>
    <name evidence="2" type="ORF">GGX14DRAFT_672205</name>
</gene>
<dbReference type="Proteomes" id="UP001219525">
    <property type="component" value="Unassembled WGS sequence"/>
</dbReference>
<organism evidence="2 3">
    <name type="scientific">Mycena pura</name>
    <dbReference type="NCBI Taxonomy" id="153505"/>
    <lineage>
        <taxon>Eukaryota</taxon>
        <taxon>Fungi</taxon>
        <taxon>Dikarya</taxon>
        <taxon>Basidiomycota</taxon>
        <taxon>Agaricomycotina</taxon>
        <taxon>Agaricomycetes</taxon>
        <taxon>Agaricomycetidae</taxon>
        <taxon>Agaricales</taxon>
        <taxon>Marasmiineae</taxon>
        <taxon>Mycenaceae</taxon>
        <taxon>Mycena</taxon>
    </lineage>
</organism>
<comment type="caution">
    <text evidence="2">The sequence shown here is derived from an EMBL/GenBank/DDBJ whole genome shotgun (WGS) entry which is preliminary data.</text>
</comment>
<keyword evidence="3" id="KW-1185">Reference proteome</keyword>
<protein>
    <submittedName>
        <fullName evidence="2">Uncharacterized protein</fullName>
    </submittedName>
</protein>
<reference evidence="2" key="1">
    <citation type="submission" date="2023-03" db="EMBL/GenBank/DDBJ databases">
        <title>Massive genome expansion in bonnet fungi (Mycena s.s.) driven by repeated elements and novel gene families across ecological guilds.</title>
        <authorList>
            <consortium name="Lawrence Berkeley National Laboratory"/>
            <person name="Harder C.B."/>
            <person name="Miyauchi S."/>
            <person name="Viragh M."/>
            <person name="Kuo A."/>
            <person name="Thoen E."/>
            <person name="Andreopoulos B."/>
            <person name="Lu D."/>
            <person name="Skrede I."/>
            <person name="Drula E."/>
            <person name="Henrissat B."/>
            <person name="Morin E."/>
            <person name="Kohler A."/>
            <person name="Barry K."/>
            <person name="LaButti K."/>
            <person name="Morin E."/>
            <person name="Salamov A."/>
            <person name="Lipzen A."/>
            <person name="Mereny Z."/>
            <person name="Hegedus B."/>
            <person name="Baldrian P."/>
            <person name="Stursova M."/>
            <person name="Weitz H."/>
            <person name="Taylor A."/>
            <person name="Grigoriev I.V."/>
            <person name="Nagy L.G."/>
            <person name="Martin F."/>
            <person name="Kauserud H."/>
        </authorList>
    </citation>
    <scope>NUCLEOTIDE SEQUENCE</scope>
    <source>
        <strain evidence="2">9144</strain>
    </source>
</reference>
<dbReference type="EMBL" id="JARJCW010000082">
    <property type="protein sequence ID" value="KAJ7196637.1"/>
    <property type="molecule type" value="Genomic_DNA"/>
</dbReference>